<dbReference type="AlphaFoldDB" id="A0AAD6G0A8"/>
<reference evidence="3" key="2">
    <citation type="journal article" date="2023" name="IMA Fungus">
        <title>Comparative genomic study of the Penicillium genus elucidates a diverse pangenome and 15 lateral gene transfer events.</title>
        <authorList>
            <person name="Petersen C."/>
            <person name="Sorensen T."/>
            <person name="Nielsen M.R."/>
            <person name="Sondergaard T.E."/>
            <person name="Sorensen J.L."/>
            <person name="Fitzpatrick D.A."/>
            <person name="Frisvad J.C."/>
            <person name="Nielsen K.L."/>
        </authorList>
    </citation>
    <scope>NUCLEOTIDE SEQUENCE</scope>
    <source>
        <strain evidence="3">IBT 16125</strain>
    </source>
</reference>
<evidence type="ECO:0000313" key="3">
    <source>
        <dbReference type="EMBL" id="KAJ5439844.1"/>
    </source>
</evidence>
<dbReference type="EMBL" id="JAPVEA010000008">
    <property type="protein sequence ID" value="KAJ5439844.1"/>
    <property type="molecule type" value="Genomic_DNA"/>
</dbReference>
<dbReference type="Proteomes" id="UP001213681">
    <property type="component" value="Unassembled WGS sequence"/>
</dbReference>
<dbReference type="InterPro" id="IPR051414">
    <property type="entry name" value="Adenylate-forming_Reductase"/>
</dbReference>
<dbReference type="RefSeq" id="XP_056763073.1">
    <property type="nucleotide sequence ID" value="XM_056914224.1"/>
</dbReference>
<keyword evidence="1" id="KW-0596">Phosphopantetheine</keyword>
<dbReference type="Pfam" id="PF23562">
    <property type="entry name" value="AMP-binding_C_3"/>
    <property type="match status" value="1"/>
</dbReference>
<gene>
    <name evidence="3" type="ORF">N7458_010842</name>
</gene>
<name>A0AAD6G0A8_9EURO</name>
<dbReference type="GeneID" id="81604467"/>
<proteinExistence type="predicted"/>
<sequence>MDELGADETLVDCMVRGGVQTVVWAGGSVSQSSIDAVSSRLRLFTCLGSTETGMWPSIRRLNGGGNTHKDLTSLCFHTQANIEFRRQTDDLYSAVFVRNSDPGEIQSIFCVFPELDEFDTKDLFRLVSGSGEERVWTHHGRSDDLQCFRSGGKWHPVTTERRILAEHSSLIQEVLIIGTGLATSVVLLEPTAKLRLQLNESRGERGTANHETVGGEFLDQIWLTMERINEELPVYARVERSRIIFTDAARPMLRTGKGNVQRRQTVKEYEKEIQMVSMGETQKESS</sequence>
<dbReference type="PANTHER" id="PTHR43439">
    <property type="entry name" value="PHENYLACETATE-COENZYME A LIGASE"/>
    <property type="match status" value="1"/>
</dbReference>
<evidence type="ECO:0000256" key="1">
    <source>
        <dbReference type="ARBA" id="ARBA00022450"/>
    </source>
</evidence>
<keyword evidence="2" id="KW-0597">Phosphoprotein</keyword>
<evidence type="ECO:0000256" key="2">
    <source>
        <dbReference type="ARBA" id="ARBA00022553"/>
    </source>
</evidence>
<keyword evidence="4" id="KW-1185">Reference proteome</keyword>
<reference evidence="3" key="1">
    <citation type="submission" date="2022-12" db="EMBL/GenBank/DDBJ databases">
        <authorList>
            <person name="Petersen C."/>
        </authorList>
    </citation>
    <scope>NUCLEOTIDE SEQUENCE</scope>
    <source>
        <strain evidence="3">IBT 16125</strain>
    </source>
</reference>
<protein>
    <submittedName>
        <fullName evidence="3">NRPS-like enzyme</fullName>
    </submittedName>
</protein>
<dbReference type="SUPFAM" id="SSF56801">
    <property type="entry name" value="Acetyl-CoA synthetase-like"/>
    <property type="match status" value="1"/>
</dbReference>
<accession>A0AAD6G0A8</accession>
<organism evidence="3 4">
    <name type="scientific">Penicillium daleae</name>
    <dbReference type="NCBI Taxonomy" id="63821"/>
    <lineage>
        <taxon>Eukaryota</taxon>
        <taxon>Fungi</taxon>
        <taxon>Dikarya</taxon>
        <taxon>Ascomycota</taxon>
        <taxon>Pezizomycotina</taxon>
        <taxon>Eurotiomycetes</taxon>
        <taxon>Eurotiomycetidae</taxon>
        <taxon>Eurotiales</taxon>
        <taxon>Aspergillaceae</taxon>
        <taxon>Penicillium</taxon>
    </lineage>
</organism>
<comment type="caution">
    <text evidence="3">The sequence shown here is derived from an EMBL/GenBank/DDBJ whole genome shotgun (WGS) entry which is preliminary data.</text>
</comment>
<evidence type="ECO:0000313" key="4">
    <source>
        <dbReference type="Proteomes" id="UP001213681"/>
    </source>
</evidence>
<dbReference type="PANTHER" id="PTHR43439:SF2">
    <property type="entry name" value="ENZYME, PUTATIVE (JCVI)-RELATED"/>
    <property type="match status" value="1"/>
</dbReference>